<dbReference type="EMBL" id="NBEF01000017">
    <property type="protein sequence ID" value="OQQ90539.1"/>
    <property type="molecule type" value="Genomic_DNA"/>
</dbReference>
<sequence>MEDLFNIIQSLETNFKRKFYQLLLANLIKELNLNTKKKIPLLVYDLESDSNKEILLTKKKHCIFEIFKDTNYYRLADLELGTDNLLV</sequence>
<dbReference type="RefSeq" id="WP_081534348.1">
    <property type="nucleotide sequence ID" value="NZ_CP027644.1"/>
</dbReference>
<comment type="caution">
    <text evidence="1">The sequence shown here is derived from an EMBL/GenBank/DDBJ whole genome shotgun (WGS) entry which is preliminary data.</text>
</comment>
<protein>
    <submittedName>
        <fullName evidence="1">Uncharacterized protein</fullName>
    </submittedName>
</protein>
<evidence type="ECO:0000313" key="1">
    <source>
        <dbReference type="EMBL" id="OQQ90539.1"/>
    </source>
</evidence>
<dbReference type="Proteomes" id="UP000192575">
    <property type="component" value="Unassembled WGS sequence"/>
</dbReference>
<accession>A0A1V9RBZ6</accession>
<gene>
    <name evidence="1" type="ORF">B6U56_04445</name>
</gene>
<evidence type="ECO:0000313" key="2">
    <source>
        <dbReference type="Proteomes" id="UP000192575"/>
    </source>
</evidence>
<organism evidence="1 2">
    <name type="scientific">Ligilactobacillus salivarius</name>
    <dbReference type="NCBI Taxonomy" id="1624"/>
    <lineage>
        <taxon>Bacteria</taxon>
        <taxon>Bacillati</taxon>
        <taxon>Bacillota</taxon>
        <taxon>Bacilli</taxon>
        <taxon>Lactobacillales</taxon>
        <taxon>Lactobacillaceae</taxon>
        <taxon>Ligilactobacillus</taxon>
    </lineage>
</organism>
<reference evidence="1 2" key="1">
    <citation type="submission" date="2017-03" db="EMBL/GenBank/DDBJ databases">
        <title>Phylogenomics and comparative genomics of Lactobacillus salivarius, a mammalian gut commensal.</title>
        <authorList>
            <person name="Harris H.M."/>
        </authorList>
    </citation>
    <scope>NUCLEOTIDE SEQUENCE [LARGE SCALE GENOMIC DNA]</scope>
    <source>
        <strain evidence="1 2">JCM 1047</strain>
    </source>
</reference>
<proteinExistence type="predicted"/>
<dbReference type="AlphaFoldDB" id="A0A1V9RBZ6"/>
<name>A0A1V9RBZ6_9LACO</name>